<dbReference type="PANTHER" id="PTHR46211">
    <property type="entry name" value="GLYCEROPHOSPHORYL DIESTER PHOSPHODIESTERASE"/>
    <property type="match status" value="1"/>
</dbReference>
<proteinExistence type="predicted"/>
<dbReference type="Pfam" id="PF03009">
    <property type="entry name" value="GDPD"/>
    <property type="match status" value="1"/>
</dbReference>
<accession>A0A9X4QMZ4</accession>
<gene>
    <name evidence="2" type="ORF">OMP38_18345</name>
</gene>
<dbReference type="PROSITE" id="PS51704">
    <property type="entry name" value="GP_PDE"/>
    <property type="match status" value="1"/>
</dbReference>
<dbReference type="InterPro" id="IPR017946">
    <property type="entry name" value="PLC-like_Pdiesterase_TIM-brl"/>
</dbReference>
<evidence type="ECO:0000313" key="2">
    <source>
        <dbReference type="EMBL" id="MDG0792619.1"/>
    </source>
</evidence>
<dbReference type="PANTHER" id="PTHR46211:SF14">
    <property type="entry name" value="GLYCEROPHOSPHODIESTER PHOSPHODIESTERASE"/>
    <property type="match status" value="1"/>
</dbReference>
<dbReference type="Proteomes" id="UP001153387">
    <property type="component" value="Unassembled WGS sequence"/>
</dbReference>
<dbReference type="GO" id="GO:0006629">
    <property type="term" value="P:lipid metabolic process"/>
    <property type="evidence" value="ECO:0007669"/>
    <property type="project" value="InterPro"/>
</dbReference>
<evidence type="ECO:0000313" key="3">
    <source>
        <dbReference type="Proteomes" id="UP001153387"/>
    </source>
</evidence>
<protein>
    <submittedName>
        <fullName evidence="2">Glycerophosphodiester phosphodiesterase family protein</fullName>
    </submittedName>
</protein>
<dbReference type="EMBL" id="JAPDHZ010000003">
    <property type="protein sequence ID" value="MDG0792619.1"/>
    <property type="molecule type" value="Genomic_DNA"/>
</dbReference>
<feature type="domain" description="GP-PDE" evidence="1">
    <location>
        <begin position="4"/>
        <end position="274"/>
    </location>
</feature>
<sequence length="277" mass="30560">MKKIKNIAAMGFSLRYPENTMLAYERAFAAGADLVEVDARFTKDRIVVLSHDDSIDRTTDGIGRLDAYTYEELRVFDAAGHFRSGAAFKPGGLGSRGFEHFSFTPVSDLQAGIDLPFSRIPRLEDLLALLKINGGAAIIEIKSRKDAEAGIGAAICALIRQYGLEDRCYVSSFDHEYIHALSVKAPDIRYAVMFIGQLHDAGRYVKALGASMLQNSFLQIDDITRTIRSCARHGIELCVWSPRRTDTAPYNRELLAYGVDGIVTHDPGLVNTLLADL</sequence>
<dbReference type="AlphaFoldDB" id="A0A9X4QMZ4"/>
<dbReference type="InterPro" id="IPR030395">
    <property type="entry name" value="GP_PDE_dom"/>
</dbReference>
<reference evidence="2 3" key="1">
    <citation type="submission" date="2022-10" db="EMBL/GenBank/DDBJ databases">
        <title>Comparative genomic analysis of Cohnella hashimotonis sp. nov., isolated from the International Space Station.</title>
        <authorList>
            <person name="Simpson A."/>
            <person name="Venkateswaran K."/>
        </authorList>
    </citation>
    <scope>NUCLEOTIDE SEQUENCE [LARGE SCALE GENOMIC DNA]</scope>
    <source>
        <strain evidence="2 3">DSM 18997</strain>
    </source>
</reference>
<dbReference type="Gene3D" id="3.20.20.190">
    <property type="entry name" value="Phosphatidylinositol (PI) phosphodiesterase"/>
    <property type="match status" value="1"/>
</dbReference>
<name>A0A9X4QMZ4_9BACL</name>
<keyword evidence="3" id="KW-1185">Reference proteome</keyword>
<evidence type="ECO:0000259" key="1">
    <source>
        <dbReference type="PROSITE" id="PS51704"/>
    </source>
</evidence>
<dbReference type="GO" id="GO:0008081">
    <property type="term" value="F:phosphoric diester hydrolase activity"/>
    <property type="evidence" value="ECO:0007669"/>
    <property type="project" value="InterPro"/>
</dbReference>
<comment type="caution">
    <text evidence="2">The sequence shown here is derived from an EMBL/GenBank/DDBJ whole genome shotgun (WGS) entry which is preliminary data.</text>
</comment>
<organism evidence="2 3">
    <name type="scientific">Cohnella ginsengisoli</name>
    <dbReference type="NCBI Taxonomy" id="425004"/>
    <lineage>
        <taxon>Bacteria</taxon>
        <taxon>Bacillati</taxon>
        <taxon>Bacillota</taxon>
        <taxon>Bacilli</taxon>
        <taxon>Bacillales</taxon>
        <taxon>Paenibacillaceae</taxon>
        <taxon>Cohnella</taxon>
    </lineage>
</organism>
<dbReference type="SUPFAM" id="SSF51695">
    <property type="entry name" value="PLC-like phosphodiesterases"/>
    <property type="match status" value="1"/>
</dbReference>
<dbReference type="RefSeq" id="WP_277566396.1">
    <property type="nucleotide sequence ID" value="NZ_JAPDHZ010000003.1"/>
</dbReference>